<protein>
    <recommendedName>
        <fullName evidence="7">Oxidase ustYa</fullName>
    </recommendedName>
</protein>
<evidence type="ECO:0000256" key="4">
    <source>
        <dbReference type="SAM" id="Phobius"/>
    </source>
</evidence>
<dbReference type="Pfam" id="PF11807">
    <property type="entry name" value="UstYa"/>
    <property type="match status" value="1"/>
</dbReference>
<dbReference type="InParanoid" id="A0A165MHF9"/>
<keyword evidence="4" id="KW-0472">Membrane</keyword>
<dbReference type="EMBL" id="KV425911">
    <property type="protein sequence ID" value="KZV99271.1"/>
    <property type="molecule type" value="Genomic_DNA"/>
</dbReference>
<evidence type="ECO:0000313" key="6">
    <source>
        <dbReference type="Proteomes" id="UP000077266"/>
    </source>
</evidence>
<reference evidence="5 6" key="1">
    <citation type="journal article" date="2016" name="Mol. Biol. Evol.">
        <title>Comparative Genomics of Early-Diverging Mushroom-Forming Fungi Provides Insights into the Origins of Lignocellulose Decay Capabilities.</title>
        <authorList>
            <person name="Nagy L.G."/>
            <person name="Riley R."/>
            <person name="Tritt A."/>
            <person name="Adam C."/>
            <person name="Daum C."/>
            <person name="Floudas D."/>
            <person name="Sun H."/>
            <person name="Yadav J.S."/>
            <person name="Pangilinan J."/>
            <person name="Larsson K.H."/>
            <person name="Matsuura K."/>
            <person name="Barry K."/>
            <person name="Labutti K."/>
            <person name="Kuo R."/>
            <person name="Ohm R.A."/>
            <person name="Bhattacharya S.S."/>
            <person name="Shirouzu T."/>
            <person name="Yoshinaga Y."/>
            <person name="Martin F.M."/>
            <person name="Grigoriev I.V."/>
            <person name="Hibbett D.S."/>
        </authorList>
    </citation>
    <scope>NUCLEOTIDE SEQUENCE [LARGE SCALE GENOMIC DNA]</scope>
    <source>
        <strain evidence="5 6">HHB12029</strain>
    </source>
</reference>
<dbReference type="Proteomes" id="UP000077266">
    <property type="component" value="Unassembled WGS sequence"/>
</dbReference>
<keyword evidence="4" id="KW-1133">Transmembrane helix</keyword>
<evidence type="ECO:0000256" key="1">
    <source>
        <dbReference type="ARBA" id="ARBA00004685"/>
    </source>
</evidence>
<evidence type="ECO:0000313" key="5">
    <source>
        <dbReference type="EMBL" id="KZV99271.1"/>
    </source>
</evidence>
<evidence type="ECO:0000256" key="3">
    <source>
        <dbReference type="ARBA" id="ARBA00035112"/>
    </source>
</evidence>
<feature type="transmembrane region" description="Helical" evidence="4">
    <location>
        <begin position="29"/>
        <end position="52"/>
    </location>
</feature>
<keyword evidence="4" id="KW-0812">Transmembrane</keyword>
<name>A0A165MHF9_EXIGL</name>
<keyword evidence="2" id="KW-0560">Oxidoreductase</keyword>
<dbReference type="PANTHER" id="PTHR33365:SF11">
    <property type="entry name" value="TAT PATHWAY SIGNAL SEQUENCE"/>
    <property type="match status" value="1"/>
</dbReference>
<proteinExistence type="inferred from homology"/>
<dbReference type="OrthoDB" id="3687641at2759"/>
<gene>
    <name evidence="5" type="ORF">EXIGLDRAFT_250692</name>
</gene>
<sequence length="200" mass="22645">MFRTSASTLDHRGAMGVLSVSGRAARTGVVLVAALVCLLTAVHVGFIATRFFTSSPSPTFCKDHPERWDIPELPLVRMQLEETTHYQTDGDMAKQEWDSIFPQHHDGFIFLGPNKRPFGLSMFHQMHCLNNIRAAVGYSRQGIKPTKHIQHCFNYIRQMILCRSDIRLEPIDPTHGAKAVDAAQLHTCRDWSRVYELLEG</sequence>
<evidence type="ECO:0008006" key="7">
    <source>
        <dbReference type="Google" id="ProtNLM"/>
    </source>
</evidence>
<comment type="pathway">
    <text evidence="1">Mycotoxin biosynthesis.</text>
</comment>
<accession>A0A165MHF9</accession>
<comment type="similarity">
    <text evidence="3">Belongs to the ustYa family.</text>
</comment>
<dbReference type="STRING" id="1314781.A0A165MHF9"/>
<dbReference type="GO" id="GO:0016491">
    <property type="term" value="F:oxidoreductase activity"/>
    <property type="evidence" value="ECO:0007669"/>
    <property type="project" value="UniProtKB-KW"/>
</dbReference>
<dbReference type="AlphaFoldDB" id="A0A165MHF9"/>
<organism evidence="5 6">
    <name type="scientific">Exidia glandulosa HHB12029</name>
    <dbReference type="NCBI Taxonomy" id="1314781"/>
    <lineage>
        <taxon>Eukaryota</taxon>
        <taxon>Fungi</taxon>
        <taxon>Dikarya</taxon>
        <taxon>Basidiomycota</taxon>
        <taxon>Agaricomycotina</taxon>
        <taxon>Agaricomycetes</taxon>
        <taxon>Auriculariales</taxon>
        <taxon>Exidiaceae</taxon>
        <taxon>Exidia</taxon>
    </lineage>
</organism>
<dbReference type="GO" id="GO:0043386">
    <property type="term" value="P:mycotoxin biosynthetic process"/>
    <property type="evidence" value="ECO:0007669"/>
    <property type="project" value="InterPro"/>
</dbReference>
<dbReference type="PANTHER" id="PTHR33365">
    <property type="entry name" value="YALI0B05434P"/>
    <property type="match status" value="1"/>
</dbReference>
<evidence type="ECO:0000256" key="2">
    <source>
        <dbReference type="ARBA" id="ARBA00023002"/>
    </source>
</evidence>
<dbReference type="InterPro" id="IPR021765">
    <property type="entry name" value="UstYa-like"/>
</dbReference>
<keyword evidence="6" id="KW-1185">Reference proteome</keyword>